<evidence type="ECO:0000313" key="2">
    <source>
        <dbReference type="EMBL" id="MDK9581133.1"/>
    </source>
</evidence>
<comment type="caution">
    <text evidence="2">The sequence shown here is derived from an EMBL/GenBank/DDBJ whole genome shotgun (WGS) entry which is preliminary data.</text>
</comment>
<evidence type="ECO:0000313" key="3">
    <source>
        <dbReference type="Proteomes" id="UP001225134"/>
    </source>
</evidence>
<gene>
    <name evidence="2" type="ORF">QQA45_06460</name>
</gene>
<keyword evidence="1" id="KW-0175">Coiled coil</keyword>
<protein>
    <submittedName>
        <fullName evidence="2">Uncharacterized protein</fullName>
    </submittedName>
</protein>
<dbReference type="RefSeq" id="WP_285153446.1">
    <property type="nucleotide sequence ID" value="NZ_JASSPP010000012.1"/>
</dbReference>
<keyword evidence="3" id="KW-1185">Reference proteome</keyword>
<dbReference type="Proteomes" id="UP001225134">
    <property type="component" value="Unassembled WGS sequence"/>
</dbReference>
<name>A0ABT7HKS1_9FUSO</name>
<organism evidence="2 3">
    <name type="scientific">Sneathia sanguinegens</name>
    <dbReference type="NCBI Taxonomy" id="40543"/>
    <lineage>
        <taxon>Bacteria</taxon>
        <taxon>Fusobacteriati</taxon>
        <taxon>Fusobacteriota</taxon>
        <taxon>Fusobacteriia</taxon>
        <taxon>Fusobacteriales</taxon>
        <taxon>Leptotrichiaceae</taxon>
        <taxon>Sneathia</taxon>
    </lineage>
</organism>
<dbReference type="EMBL" id="JASSPP010000012">
    <property type="protein sequence ID" value="MDK9581133.1"/>
    <property type="molecule type" value="Genomic_DNA"/>
</dbReference>
<feature type="coiled-coil region" evidence="1">
    <location>
        <begin position="72"/>
        <end position="103"/>
    </location>
</feature>
<accession>A0ABT7HKS1</accession>
<reference evidence="2 3" key="1">
    <citation type="submission" date="2023-06" db="EMBL/GenBank/DDBJ databases">
        <title>Antibody response to the Sneathia vaginalis cytopathogenic toxin A during pregnancy.</title>
        <authorList>
            <person name="Mccoy Z.T."/>
            <person name="Serrano M.G."/>
            <person name="Spaine K."/>
            <person name="Edwards D.J."/>
            <person name="Buck G.A."/>
            <person name="Jefferson K."/>
        </authorList>
    </citation>
    <scope>NUCLEOTIDE SEQUENCE [LARGE SCALE GENOMIC DNA]</scope>
    <source>
        <strain evidence="2 3">CCUG 42621</strain>
    </source>
</reference>
<evidence type="ECO:0000256" key="1">
    <source>
        <dbReference type="SAM" id="Coils"/>
    </source>
</evidence>
<proteinExistence type="predicted"/>
<sequence length="246" mass="29750">MELLIPKSMQKEIKVQVKDNICYIYTKDQIYMTEILLLKRQMLEIAKKYKNDIKDIVVRVNAKLFFEKEVVVDIKQREYDQILKEKKEEANKIFEDIEDEKKRKYLTTLLALSKLKEYYSKKNKEKKCKICSEYFKGPNDICIICINEKKAYEKKIIKSLLLKNTLLSKEYIVNILSYSELAYLEARDEILKEIYLKMVEKYKKKKNYSKELEDYIEIKLGKISDFVRNMEKKKINERLRKILMEK</sequence>